<dbReference type="InterPro" id="IPR001245">
    <property type="entry name" value="Ser-Thr/Tyr_kinase_cat_dom"/>
</dbReference>
<keyword evidence="15" id="KW-1133">Transmembrane helix</keyword>
<dbReference type="InterPro" id="IPR051809">
    <property type="entry name" value="Plant_receptor-like_S/T_kinase"/>
</dbReference>
<dbReference type="PROSITE" id="PS00108">
    <property type="entry name" value="PROTEIN_KINASE_ST"/>
    <property type="match status" value="1"/>
</dbReference>
<keyword evidence="11" id="KW-0677">Repeat</keyword>
<proteinExistence type="inferred from homology"/>
<dbReference type="GO" id="GO:0004674">
    <property type="term" value="F:protein serine/threonine kinase activity"/>
    <property type="evidence" value="ECO:0007669"/>
    <property type="project" value="UniProtKB-KW"/>
</dbReference>
<dbReference type="Gramene" id="rna-AYBTSS11_LOCUS10624">
    <property type="protein sequence ID" value="CAJ1942019.1"/>
    <property type="gene ID" value="gene-AYBTSS11_LOCUS10624"/>
</dbReference>
<evidence type="ECO:0000256" key="4">
    <source>
        <dbReference type="ARBA" id="ARBA00022475"/>
    </source>
</evidence>
<evidence type="ECO:0000256" key="8">
    <source>
        <dbReference type="ARBA" id="ARBA00022679"/>
    </source>
</evidence>
<evidence type="ECO:0000256" key="6">
    <source>
        <dbReference type="ARBA" id="ARBA00022553"/>
    </source>
</evidence>
<keyword evidence="13" id="KW-0418">Kinase</keyword>
<feature type="domain" description="Protein kinase" evidence="21">
    <location>
        <begin position="263"/>
        <end position="560"/>
    </location>
</feature>
<comment type="similarity">
    <text evidence="2">Belongs to the RLP family.</text>
</comment>
<keyword evidence="23" id="KW-1185">Reference proteome</keyword>
<evidence type="ECO:0000256" key="15">
    <source>
        <dbReference type="ARBA" id="ARBA00022989"/>
    </source>
</evidence>
<dbReference type="InterPro" id="IPR000719">
    <property type="entry name" value="Prot_kinase_dom"/>
</dbReference>
<keyword evidence="17" id="KW-0675">Receptor</keyword>
<keyword evidence="16" id="KW-0472">Membrane</keyword>
<dbReference type="SUPFAM" id="SSF56112">
    <property type="entry name" value="Protein kinase-like (PK-like)"/>
    <property type="match status" value="1"/>
</dbReference>
<keyword evidence="12" id="KW-0547">Nucleotide-binding</keyword>
<reference evidence="22" key="1">
    <citation type="submission" date="2023-10" db="EMBL/GenBank/DDBJ databases">
        <authorList>
            <person name="Domelevo Entfellner J.-B."/>
        </authorList>
    </citation>
    <scope>NUCLEOTIDE SEQUENCE</scope>
</reference>
<evidence type="ECO:0000313" key="23">
    <source>
        <dbReference type="Proteomes" id="UP001189624"/>
    </source>
</evidence>
<keyword evidence="10" id="KW-0732">Signal</keyword>
<evidence type="ECO:0000256" key="16">
    <source>
        <dbReference type="ARBA" id="ARBA00023136"/>
    </source>
</evidence>
<dbReference type="Pfam" id="PF13855">
    <property type="entry name" value="LRR_8"/>
    <property type="match status" value="1"/>
</dbReference>
<evidence type="ECO:0000259" key="21">
    <source>
        <dbReference type="PROSITE" id="PS50011"/>
    </source>
</evidence>
<evidence type="ECO:0000313" key="22">
    <source>
        <dbReference type="EMBL" id="CAJ1942019.1"/>
    </source>
</evidence>
<dbReference type="Gene3D" id="3.30.200.20">
    <property type="entry name" value="Phosphorylase Kinase, domain 1"/>
    <property type="match status" value="1"/>
</dbReference>
<dbReference type="PROSITE" id="PS50011">
    <property type="entry name" value="PROTEIN_KINASE_DOM"/>
    <property type="match status" value="1"/>
</dbReference>
<dbReference type="AlphaFoldDB" id="A0AA86S7M9"/>
<protein>
    <recommendedName>
        <fullName evidence="3">non-specific serine/threonine protein kinase</fullName>
        <ecNumber evidence="3">2.7.11.1</ecNumber>
    </recommendedName>
</protein>
<dbReference type="Gene3D" id="1.10.510.10">
    <property type="entry name" value="Transferase(Phosphotransferase) domain 1"/>
    <property type="match status" value="1"/>
</dbReference>
<dbReference type="InterPro" id="IPR011009">
    <property type="entry name" value="Kinase-like_dom_sf"/>
</dbReference>
<dbReference type="InterPro" id="IPR032675">
    <property type="entry name" value="LRR_dom_sf"/>
</dbReference>
<dbReference type="SUPFAM" id="SSF52058">
    <property type="entry name" value="L domain-like"/>
    <property type="match status" value="1"/>
</dbReference>
<dbReference type="PANTHER" id="PTHR27008:SF592">
    <property type="entry name" value="LEUCINE-RICH REPEAT RECEPTOR-LIKE PROTEIN KINASE FAMILY PROTEIN-RELATED"/>
    <property type="match status" value="1"/>
</dbReference>
<keyword evidence="8" id="KW-0808">Transferase</keyword>
<keyword evidence="5" id="KW-0723">Serine/threonine-protein kinase</keyword>
<keyword evidence="9" id="KW-0812">Transmembrane</keyword>
<name>A0AA86S7M9_9FABA</name>
<evidence type="ECO:0000256" key="19">
    <source>
        <dbReference type="ARBA" id="ARBA00047899"/>
    </source>
</evidence>
<evidence type="ECO:0000256" key="1">
    <source>
        <dbReference type="ARBA" id="ARBA00004251"/>
    </source>
</evidence>
<keyword evidence="6" id="KW-0597">Phosphoprotein</keyword>
<keyword evidence="18" id="KW-0325">Glycoprotein</keyword>
<evidence type="ECO:0000256" key="5">
    <source>
        <dbReference type="ARBA" id="ARBA00022527"/>
    </source>
</evidence>
<evidence type="ECO:0000256" key="9">
    <source>
        <dbReference type="ARBA" id="ARBA00022692"/>
    </source>
</evidence>
<evidence type="ECO:0000256" key="20">
    <source>
        <dbReference type="ARBA" id="ARBA00048679"/>
    </source>
</evidence>
<gene>
    <name evidence="22" type="ORF">AYBTSS11_LOCUS10624</name>
</gene>
<dbReference type="PANTHER" id="PTHR27008">
    <property type="entry name" value="OS04G0122200 PROTEIN"/>
    <property type="match status" value="1"/>
</dbReference>
<evidence type="ECO:0000256" key="12">
    <source>
        <dbReference type="ARBA" id="ARBA00022741"/>
    </source>
</evidence>
<evidence type="ECO:0000256" key="11">
    <source>
        <dbReference type="ARBA" id="ARBA00022737"/>
    </source>
</evidence>
<dbReference type="SMART" id="SM00220">
    <property type="entry name" value="S_TKc"/>
    <property type="match status" value="1"/>
</dbReference>
<evidence type="ECO:0000256" key="10">
    <source>
        <dbReference type="ARBA" id="ARBA00022729"/>
    </source>
</evidence>
<evidence type="ECO:0000256" key="18">
    <source>
        <dbReference type="ARBA" id="ARBA00023180"/>
    </source>
</evidence>
<evidence type="ECO:0000256" key="2">
    <source>
        <dbReference type="ARBA" id="ARBA00009592"/>
    </source>
</evidence>
<evidence type="ECO:0000256" key="13">
    <source>
        <dbReference type="ARBA" id="ARBA00022777"/>
    </source>
</evidence>
<comment type="catalytic activity">
    <reaction evidence="19">
        <text>L-threonyl-[protein] + ATP = O-phospho-L-threonyl-[protein] + ADP + H(+)</text>
        <dbReference type="Rhea" id="RHEA:46608"/>
        <dbReference type="Rhea" id="RHEA-COMP:11060"/>
        <dbReference type="Rhea" id="RHEA-COMP:11605"/>
        <dbReference type="ChEBI" id="CHEBI:15378"/>
        <dbReference type="ChEBI" id="CHEBI:30013"/>
        <dbReference type="ChEBI" id="CHEBI:30616"/>
        <dbReference type="ChEBI" id="CHEBI:61977"/>
        <dbReference type="ChEBI" id="CHEBI:456216"/>
        <dbReference type="EC" id="2.7.11.1"/>
    </reaction>
</comment>
<evidence type="ECO:0000256" key="17">
    <source>
        <dbReference type="ARBA" id="ARBA00023170"/>
    </source>
</evidence>
<dbReference type="Gene3D" id="3.80.10.10">
    <property type="entry name" value="Ribonuclease Inhibitor"/>
    <property type="match status" value="1"/>
</dbReference>
<keyword evidence="7" id="KW-0433">Leucine-rich repeat</keyword>
<evidence type="ECO:0000256" key="3">
    <source>
        <dbReference type="ARBA" id="ARBA00012513"/>
    </source>
</evidence>
<evidence type="ECO:0000256" key="14">
    <source>
        <dbReference type="ARBA" id="ARBA00022840"/>
    </source>
</evidence>
<evidence type="ECO:0000256" key="7">
    <source>
        <dbReference type="ARBA" id="ARBA00022614"/>
    </source>
</evidence>
<sequence length="566" mass="62605">MQSLTLNTNKLSGEIPSSIGNLSMLFQLDLSDNILEGTIPPSLGNCQILQFLDLSHNRLTGTIPFQVIGLPSLSLLLNLSHNSLNGSLPVEVGNMKSINKLDVSKNSLSGENPSTIAQCISLEFLNLHGNFFRGAIPSSLASLKGLQYLDLPQNNLSGSIPEGLERIRDLQYLNISFNRLTGEVPTEGVFRNAIVMSIKGNSDLCGGISGLHLPPCQVKVMTQKKTVAFYWKNTNRRTSSSQTTLDPLAKVSYTTLHQATNGFSSDNLIGSEGFGSVYKGTIEAEERDVAIKVLNLKKKNIRHRNLVKIITCCSSMDYSGYEFKALVFDYMENGSLDKWLHSASEIGDRPTLDFSQRLNILIEIGCALHYLHYECAQQIVHCDLKPNNVLLDNDMVAHVSNFGLARLTYTINGVSHLQFSTIGIKGTVGYAPPEYGMGGEVSTQGEVYSFGILVLEMLTGRKPTDEMFINGINLHNFVKVSLPDKLLHLVDSAILRRELKQTVVSAEMENYSDQNMRQMLPNDMNKCLLELFTIGLACSAESPKERMKMRDVIRELHLIRNALLGN</sequence>
<dbReference type="Proteomes" id="UP001189624">
    <property type="component" value="Chromosome 3"/>
</dbReference>
<comment type="catalytic activity">
    <reaction evidence="20">
        <text>L-seryl-[protein] + ATP = O-phospho-L-seryl-[protein] + ADP + H(+)</text>
        <dbReference type="Rhea" id="RHEA:17989"/>
        <dbReference type="Rhea" id="RHEA-COMP:9863"/>
        <dbReference type="Rhea" id="RHEA-COMP:11604"/>
        <dbReference type="ChEBI" id="CHEBI:15378"/>
        <dbReference type="ChEBI" id="CHEBI:29999"/>
        <dbReference type="ChEBI" id="CHEBI:30616"/>
        <dbReference type="ChEBI" id="CHEBI:83421"/>
        <dbReference type="ChEBI" id="CHEBI:456216"/>
        <dbReference type="EC" id="2.7.11.1"/>
    </reaction>
</comment>
<accession>A0AA86S7M9</accession>
<dbReference type="Pfam" id="PF00560">
    <property type="entry name" value="LRR_1"/>
    <property type="match status" value="4"/>
</dbReference>
<organism evidence="22 23">
    <name type="scientific">Sphenostylis stenocarpa</name>
    <dbReference type="NCBI Taxonomy" id="92480"/>
    <lineage>
        <taxon>Eukaryota</taxon>
        <taxon>Viridiplantae</taxon>
        <taxon>Streptophyta</taxon>
        <taxon>Embryophyta</taxon>
        <taxon>Tracheophyta</taxon>
        <taxon>Spermatophyta</taxon>
        <taxon>Magnoliopsida</taxon>
        <taxon>eudicotyledons</taxon>
        <taxon>Gunneridae</taxon>
        <taxon>Pentapetalae</taxon>
        <taxon>rosids</taxon>
        <taxon>fabids</taxon>
        <taxon>Fabales</taxon>
        <taxon>Fabaceae</taxon>
        <taxon>Papilionoideae</taxon>
        <taxon>50 kb inversion clade</taxon>
        <taxon>NPAAA clade</taxon>
        <taxon>indigoferoid/millettioid clade</taxon>
        <taxon>Phaseoleae</taxon>
        <taxon>Sphenostylis</taxon>
    </lineage>
</organism>
<dbReference type="EMBL" id="OY731400">
    <property type="protein sequence ID" value="CAJ1942019.1"/>
    <property type="molecule type" value="Genomic_DNA"/>
</dbReference>
<dbReference type="FunFam" id="3.80.10.10:FF:000111">
    <property type="entry name" value="LRR receptor-like serine/threonine-protein kinase ERECTA"/>
    <property type="match status" value="1"/>
</dbReference>
<keyword evidence="4" id="KW-1003">Cell membrane</keyword>
<dbReference type="InterPro" id="IPR001611">
    <property type="entry name" value="Leu-rich_rpt"/>
</dbReference>
<dbReference type="FunFam" id="3.80.10.10:FF:000356">
    <property type="entry name" value="LRR receptor-like serine/threonine-protein kinase"/>
    <property type="match status" value="1"/>
</dbReference>
<keyword evidence="14" id="KW-0067">ATP-binding</keyword>
<dbReference type="FunFam" id="1.10.510.10:FF:000358">
    <property type="entry name" value="Putative leucine-rich repeat receptor-like serine/threonine-protein kinase"/>
    <property type="match status" value="1"/>
</dbReference>
<dbReference type="GO" id="GO:0005886">
    <property type="term" value="C:plasma membrane"/>
    <property type="evidence" value="ECO:0007669"/>
    <property type="project" value="UniProtKB-SubCell"/>
</dbReference>
<comment type="subcellular location">
    <subcellularLocation>
        <location evidence="1">Cell membrane</location>
        <topology evidence="1">Single-pass type I membrane protein</topology>
    </subcellularLocation>
</comment>
<dbReference type="PRINTS" id="PR00019">
    <property type="entry name" value="LEURICHRPT"/>
</dbReference>
<dbReference type="InterPro" id="IPR008271">
    <property type="entry name" value="Ser/Thr_kinase_AS"/>
</dbReference>
<dbReference type="EC" id="2.7.11.1" evidence="3"/>
<dbReference type="GO" id="GO:0005524">
    <property type="term" value="F:ATP binding"/>
    <property type="evidence" value="ECO:0007669"/>
    <property type="project" value="UniProtKB-KW"/>
</dbReference>
<dbReference type="Pfam" id="PF07714">
    <property type="entry name" value="PK_Tyr_Ser-Thr"/>
    <property type="match status" value="1"/>
</dbReference>